<reference evidence="2" key="1">
    <citation type="submission" date="2019-03" db="EMBL/GenBank/DDBJ databases">
        <title>WGS assembly of Setaria viridis.</title>
        <authorList>
            <person name="Huang P."/>
            <person name="Jenkins J."/>
            <person name="Grimwood J."/>
            <person name="Barry K."/>
            <person name="Healey A."/>
            <person name="Mamidi S."/>
            <person name="Sreedasyam A."/>
            <person name="Shu S."/>
            <person name="Feldman M."/>
            <person name="Wu J."/>
            <person name="Yu Y."/>
            <person name="Chen C."/>
            <person name="Johnson J."/>
            <person name="Rokhsar D."/>
            <person name="Baxter I."/>
            <person name="Schmutz J."/>
            <person name="Brutnell T."/>
            <person name="Kellogg E."/>
        </authorList>
    </citation>
    <scope>NUCLEOTIDE SEQUENCE [LARGE SCALE GENOMIC DNA]</scope>
</reference>
<feature type="region of interest" description="Disordered" evidence="1">
    <location>
        <begin position="26"/>
        <end position="46"/>
    </location>
</feature>
<dbReference type="EMBL" id="CM016555">
    <property type="protein sequence ID" value="TKW19455.1"/>
    <property type="molecule type" value="Genomic_DNA"/>
</dbReference>
<evidence type="ECO:0000256" key="1">
    <source>
        <dbReference type="SAM" id="MobiDB-lite"/>
    </source>
</evidence>
<proteinExistence type="predicted"/>
<dbReference type="OMA" id="STMAFCE"/>
<organism evidence="2 3">
    <name type="scientific">Setaria viridis</name>
    <name type="common">Green bristlegrass</name>
    <name type="synonym">Setaria italica subsp. viridis</name>
    <dbReference type="NCBI Taxonomy" id="4556"/>
    <lineage>
        <taxon>Eukaryota</taxon>
        <taxon>Viridiplantae</taxon>
        <taxon>Streptophyta</taxon>
        <taxon>Embryophyta</taxon>
        <taxon>Tracheophyta</taxon>
        <taxon>Spermatophyta</taxon>
        <taxon>Magnoliopsida</taxon>
        <taxon>Liliopsida</taxon>
        <taxon>Poales</taxon>
        <taxon>Poaceae</taxon>
        <taxon>PACMAD clade</taxon>
        <taxon>Panicoideae</taxon>
        <taxon>Panicodae</taxon>
        <taxon>Paniceae</taxon>
        <taxon>Cenchrinae</taxon>
        <taxon>Setaria</taxon>
    </lineage>
</organism>
<feature type="compositionally biased region" description="Low complexity" evidence="1">
    <location>
        <begin position="89"/>
        <end position="113"/>
    </location>
</feature>
<gene>
    <name evidence="2" type="ORF">SEVIR_4G020700v2</name>
</gene>
<feature type="compositionally biased region" description="Low complexity" evidence="1">
    <location>
        <begin position="26"/>
        <end position="36"/>
    </location>
</feature>
<evidence type="ECO:0000313" key="2">
    <source>
        <dbReference type="EMBL" id="TKW19455.1"/>
    </source>
</evidence>
<accession>A0A4U6UVE7</accession>
<sequence length="157" mass="16484">MAASVEKRLVPMMAFCELPFDGTLDGTTAASSSPASRGGGGPRPRLRRSLELKQAHQNRILSPMAATVEKRLVPMMAFCETPFDGTLDGTTAASSSPTSRGSATSASSSGDAAATRRAMLAAVAKEFPLTSQRREQAQQQRGGAVHGMTVLETIVME</sequence>
<protein>
    <submittedName>
        <fullName evidence="2">Uncharacterized protein</fullName>
    </submittedName>
</protein>
<evidence type="ECO:0000313" key="3">
    <source>
        <dbReference type="Proteomes" id="UP000298652"/>
    </source>
</evidence>
<name>A0A4U6UVE7_SETVI</name>
<keyword evidence="3" id="KW-1185">Reference proteome</keyword>
<dbReference type="Proteomes" id="UP000298652">
    <property type="component" value="Chromosome 4"/>
</dbReference>
<dbReference type="AlphaFoldDB" id="A0A4U6UVE7"/>
<dbReference type="Gramene" id="TKW19455">
    <property type="protein sequence ID" value="TKW19455"/>
    <property type="gene ID" value="SEVIR_4G020700v2"/>
</dbReference>
<feature type="region of interest" description="Disordered" evidence="1">
    <location>
        <begin position="84"/>
        <end position="113"/>
    </location>
</feature>